<accession>A0A3A3ZXY5</accession>
<dbReference type="AlphaFoldDB" id="A0A3A3ZXY5"/>
<keyword evidence="2" id="KW-1185">Reference proteome</keyword>
<proteinExistence type="predicted"/>
<reference evidence="1 2" key="1">
    <citation type="submission" date="2018-09" db="EMBL/GenBank/DDBJ databases">
        <title>YIM 75507 draft genome.</title>
        <authorList>
            <person name="Tang S."/>
            <person name="Feng Y."/>
        </authorList>
    </citation>
    <scope>NUCLEOTIDE SEQUENCE [LARGE SCALE GENOMIC DNA]</scope>
    <source>
        <strain evidence="1 2">YIM 75507</strain>
    </source>
</reference>
<comment type="caution">
    <text evidence="1">The sequence shown here is derived from an EMBL/GenBank/DDBJ whole genome shotgun (WGS) entry which is preliminary data.</text>
</comment>
<gene>
    <name evidence="1" type="ORF">D5H75_40205</name>
</gene>
<dbReference type="EMBL" id="QZEY01000036">
    <property type="protein sequence ID" value="RJL19567.1"/>
    <property type="molecule type" value="Genomic_DNA"/>
</dbReference>
<evidence type="ECO:0000313" key="2">
    <source>
        <dbReference type="Proteomes" id="UP000265768"/>
    </source>
</evidence>
<protein>
    <submittedName>
        <fullName evidence="1">Uncharacterized protein</fullName>
    </submittedName>
</protein>
<name>A0A3A3ZXY5_9ACTN</name>
<evidence type="ECO:0000313" key="1">
    <source>
        <dbReference type="EMBL" id="RJL19567.1"/>
    </source>
</evidence>
<sequence length="69" mass="7340">MRVAAQSAHHRAKSAQLWLGGLLATTRITALLKWKVSFHATVTADAVAFLIVQIGPWPAVTAPLVPLIG</sequence>
<organism evidence="1 2">
    <name type="scientific">Bailinhaonella thermotolerans</name>
    <dbReference type="NCBI Taxonomy" id="1070861"/>
    <lineage>
        <taxon>Bacteria</taxon>
        <taxon>Bacillati</taxon>
        <taxon>Actinomycetota</taxon>
        <taxon>Actinomycetes</taxon>
        <taxon>Streptosporangiales</taxon>
        <taxon>Streptosporangiaceae</taxon>
        <taxon>Bailinhaonella</taxon>
    </lineage>
</organism>
<dbReference type="Proteomes" id="UP000265768">
    <property type="component" value="Unassembled WGS sequence"/>
</dbReference>